<feature type="transmembrane region" description="Helical" evidence="8">
    <location>
        <begin position="91"/>
        <end position="116"/>
    </location>
</feature>
<keyword evidence="6 8" id="KW-1133">Transmembrane helix</keyword>
<gene>
    <name evidence="9" type="ORF">BGO89_03360</name>
</gene>
<feature type="transmembrane region" description="Helical" evidence="8">
    <location>
        <begin position="128"/>
        <end position="151"/>
    </location>
</feature>
<dbReference type="GO" id="GO:1903607">
    <property type="term" value="P:cytochrome c biosynthetic process"/>
    <property type="evidence" value="ECO:0007669"/>
    <property type="project" value="TreeGrafter"/>
</dbReference>
<evidence type="ECO:0000256" key="4">
    <source>
        <dbReference type="ARBA" id="ARBA00022692"/>
    </source>
</evidence>
<dbReference type="PANTHER" id="PTHR30070:SF1">
    <property type="entry name" value="CYTOCHROME C BIOGENESIS B-RELATED"/>
    <property type="match status" value="1"/>
</dbReference>
<organism evidence="9 10">
    <name type="scientific">Candidatus Kapaibacterium thiocyanatum</name>
    <dbReference type="NCBI Taxonomy" id="1895771"/>
    <lineage>
        <taxon>Bacteria</taxon>
        <taxon>Pseudomonadati</taxon>
        <taxon>Candidatus Kapaibacteriota</taxon>
        <taxon>Candidatus Kapaibacteriia</taxon>
        <taxon>Candidatus Kapaibacteriales</taxon>
        <taxon>Candidatus Kapaibacteriaceae</taxon>
        <taxon>Candidatus Kapaibacterium</taxon>
    </lineage>
</organism>
<feature type="transmembrane region" description="Helical" evidence="8">
    <location>
        <begin position="158"/>
        <end position="180"/>
    </location>
</feature>
<reference evidence="9 10" key="1">
    <citation type="submission" date="2016-09" db="EMBL/GenBank/DDBJ databases">
        <title>Genome-resolved meta-omics ties microbial dynamics to process performance in biotechnology for thiocyanate degradation.</title>
        <authorList>
            <person name="Kantor R.S."/>
            <person name="Huddy R.J."/>
            <person name="Iyer R."/>
            <person name="Thomas B.C."/>
            <person name="Brown C.T."/>
            <person name="Anantharaman K."/>
            <person name="Tringe S."/>
            <person name="Hettich R.L."/>
            <person name="Harrison S.T."/>
            <person name="Banfield J.F."/>
        </authorList>
    </citation>
    <scope>NUCLEOTIDE SEQUENCE [LARGE SCALE GENOMIC DNA]</scope>
    <source>
        <strain evidence="9">59-99</strain>
    </source>
</reference>
<dbReference type="PANTHER" id="PTHR30070">
    <property type="entry name" value="HEME EXPORTER PROTEIN B"/>
    <property type="match status" value="1"/>
</dbReference>
<dbReference type="InterPro" id="IPR003544">
    <property type="entry name" value="Cyt_c_biogenesis_CcmB"/>
</dbReference>
<comment type="subcellular location">
    <subcellularLocation>
        <location evidence="1">Membrane</location>
        <topology evidence="1">Multi-pass membrane protein</topology>
    </subcellularLocation>
</comment>
<dbReference type="GO" id="GO:0015232">
    <property type="term" value="F:heme transmembrane transporter activity"/>
    <property type="evidence" value="ECO:0007669"/>
    <property type="project" value="InterPro"/>
</dbReference>
<dbReference type="Proteomes" id="UP000184233">
    <property type="component" value="Unassembled WGS sequence"/>
</dbReference>
<evidence type="ECO:0000313" key="10">
    <source>
        <dbReference type="Proteomes" id="UP000184233"/>
    </source>
</evidence>
<evidence type="ECO:0000256" key="7">
    <source>
        <dbReference type="ARBA" id="ARBA00023136"/>
    </source>
</evidence>
<comment type="caution">
    <text evidence="9">The sequence shown here is derived from an EMBL/GenBank/DDBJ whole genome shotgun (WGS) entry which is preliminary data.</text>
</comment>
<proteinExistence type="inferred from homology"/>
<dbReference type="GO" id="GO:0005886">
    <property type="term" value="C:plasma membrane"/>
    <property type="evidence" value="ECO:0007669"/>
    <property type="project" value="TreeGrafter"/>
</dbReference>
<evidence type="ECO:0008006" key="11">
    <source>
        <dbReference type="Google" id="ProtNLM"/>
    </source>
</evidence>
<comment type="similarity">
    <text evidence="2">Belongs to the CcmB/CycW/HelB family.</text>
</comment>
<evidence type="ECO:0000256" key="1">
    <source>
        <dbReference type="ARBA" id="ARBA00004141"/>
    </source>
</evidence>
<name>A0A1M3L0E3_9BACT</name>
<sequence length="219" mass="23051">MRFTAVVAKDVRSELRTRFGITALLLFVVTAVVLVAFAAADEAMPRPLAAGVMWIVMFYTAMTGLGRGFISEEERGTTLLLRLSTDAMSVYFGKLVVNVVQAVAANLVAAILFLFFLSNVTVGAPGLFVLTVLIGSAGLASVLTIVSAIVAKAGTKNALLPVLAFPILLPLLLPGVNAMLMSFAGMALSDVVGSLVLMLVHTGLVIVVSVFVFETVWCD</sequence>
<evidence type="ECO:0000256" key="8">
    <source>
        <dbReference type="SAM" id="Phobius"/>
    </source>
</evidence>
<evidence type="ECO:0000313" key="9">
    <source>
        <dbReference type="EMBL" id="OJX58280.1"/>
    </source>
</evidence>
<keyword evidence="4 8" id="KW-0812">Transmembrane</keyword>
<evidence type="ECO:0000256" key="6">
    <source>
        <dbReference type="ARBA" id="ARBA00022989"/>
    </source>
</evidence>
<keyword evidence="3" id="KW-0813">Transport</keyword>
<accession>A0A1M3L0E3</accession>
<evidence type="ECO:0000256" key="3">
    <source>
        <dbReference type="ARBA" id="ARBA00022448"/>
    </source>
</evidence>
<evidence type="ECO:0000256" key="2">
    <source>
        <dbReference type="ARBA" id="ARBA00010544"/>
    </source>
</evidence>
<keyword evidence="5" id="KW-0201">Cytochrome c-type biogenesis</keyword>
<feature type="transmembrane region" description="Helical" evidence="8">
    <location>
        <begin position="52"/>
        <end position="70"/>
    </location>
</feature>
<dbReference type="AlphaFoldDB" id="A0A1M3L0E3"/>
<feature type="transmembrane region" description="Helical" evidence="8">
    <location>
        <begin position="192"/>
        <end position="213"/>
    </location>
</feature>
<evidence type="ECO:0000256" key="5">
    <source>
        <dbReference type="ARBA" id="ARBA00022748"/>
    </source>
</evidence>
<dbReference type="STRING" id="1895771.BGO89_03360"/>
<dbReference type="EMBL" id="MKVH01000019">
    <property type="protein sequence ID" value="OJX58280.1"/>
    <property type="molecule type" value="Genomic_DNA"/>
</dbReference>
<protein>
    <recommendedName>
        <fullName evidence="11">ABC transporter permease</fullName>
    </recommendedName>
</protein>
<dbReference type="Pfam" id="PF03379">
    <property type="entry name" value="CcmB"/>
    <property type="match status" value="1"/>
</dbReference>
<feature type="transmembrane region" description="Helical" evidence="8">
    <location>
        <begin position="21"/>
        <end position="40"/>
    </location>
</feature>
<keyword evidence="7 8" id="KW-0472">Membrane</keyword>
<dbReference type="GO" id="GO:0017004">
    <property type="term" value="P:cytochrome complex assembly"/>
    <property type="evidence" value="ECO:0007669"/>
    <property type="project" value="UniProtKB-KW"/>
</dbReference>